<evidence type="ECO:0000313" key="1">
    <source>
        <dbReference type="EMBL" id="ORC93082.1"/>
    </source>
</evidence>
<evidence type="ECO:0000313" key="2">
    <source>
        <dbReference type="Proteomes" id="UP000192257"/>
    </source>
</evidence>
<dbReference type="PANTHER" id="PTHR38828">
    <property type="match status" value="1"/>
</dbReference>
<dbReference type="PANTHER" id="PTHR38828:SF4">
    <property type="match status" value="1"/>
</dbReference>
<accession>A0A1X0P828</accession>
<proteinExistence type="predicted"/>
<dbReference type="VEuPathDB" id="TriTrypDB:TM35_000024080"/>
<gene>
    <name evidence="1" type="ORF">TM35_000024080</name>
</gene>
<dbReference type="Proteomes" id="UP000192257">
    <property type="component" value="Unassembled WGS sequence"/>
</dbReference>
<dbReference type="OrthoDB" id="272133at2759"/>
<organism evidence="1 2">
    <name type="scientific">Trypanosoma theileri</name>
    <dbReference type="NCBI Taxonomy" id="67003"/>
    <lineage>
        <taxon>Eukaryota</taxon>
        <taxon>Discoba</taxon>
        <taxon>Euglenozoa</taxon>
        <taxon>Kinetoplastea</taxon>
        <taxon>Metakinetoplastina</taxon>
        <taxon>Trypanosomatida</taxon>
        <taxon>Trypanosomatidae</taxon>
        <taxon>Trypanosoma</taxon>
    </lineage>
</organism>
<comment type="caution">
    <text evidence="1">The sequence shown here is derived from an EMBL/GenBank/DDBJ whole genome shotgun (WGS) entry which is preliminary data.</text>
</comment>
<dbReference type="AlphaFoldDB" id="A0A1X0P828"/>
<dbReference type="EMBL" id="NBCO01000002">
    <property type="protein sequence ID" value="ORC93082.1"/>
    <property type="molecule type" value="Genomic_DNA"/>
</dbReference>
<reference evidence="1 2" key="1">
    <citation type="submission" date="2017-03" db="EMBL/GenBank/DDBJ databases">
        <title>An alternative strategy for trypanosome survival in the mammalian bloodstream revealed through genome and transcriptome analysis of the ubiquitous bovine parasite Trypanosoma (Megatrypanum) theileri.</title>
        <authorList>
            <person name="Kelly S."/>
            <person name="Ivens A."/>
            <person name="Mott A."/>
            <person name="O'Neill E."/>
            <person name="Emms D."/>
            <person name="Macleod O."/>
            <person name="Voorheis P."/>
            <person name="Matthews J."/>
            <person name="Matthews K."/>
            <person name="Carrington M."/>
        </authorList>
    </citation>
    <scope>NUCLEOTIDE SEQUENCE [LARGE SCALE GENOMIC DNA]</scope>
    <source>
        <strain evidence="1">Edinburgh</strain>
    </source>
</reference>
<dbReference type="InterPro" id="IPR039963">
    <property type="entry name" value="Unchar_22kDa"/>
</dbReference>
<protein>
    <submittedName>
        <fullName evidence="1">Uncharacterized protein</fullName>
    </submittedName>
</protein>
<name>A0A1X0P828_9TRYP</name>
<keyword evidence="2" id="KW-1185">Reference proteome</keyword>
<dbReference type="GeneID" id="39981506"/>
<sequence>MAESPEERPLVLTEEELQRHVNRLTQRPAPQPIHDPFPVCPAPKLSQAEIDRIVERVYYEYVKRHEAALRDAEERREKEYGLVSTVLPSEEVEAGVKRWYYEALERREASRKDAEERLLFKSKANVPTIPLKRFVEDMYAKGMQRQKDKEQLLYEKYIVATEIKTTRISRSEAEASATRLSSKGGA</sequence>
<dbReference type="RefSeq" id="XP_028887148.1">
    <property type="nucleotide sequence ID" value="XM_029021726.1"/>
</dbReference>